<dbReference type="PANTHER" id="PTHR30445">
    <property type="entry name" value="K(+)_H(+) ANTIPORTER SUBUNIT KHTT"/>
    <property type="match status" value="1"/>
</dbReference>
<feature type="transmembrane region" description="Helical" evidence="8">
    <location>
        <begin position="86"/>
        <end position="107"/>
    </location>
</feature>
<feature type="domain" description="YidE/YbjL duplication" evidence="9">
    <location>
        <begin position="13"/>
        <end position="141"/>
    </location>
</feature>
<keyword evidence="7 8" id="KW-0472">Membrane</keyword>
<evidence type="ECO:0000256" key="1">
    <source>
        <dbReference type="ARBA" id="ARBA00004651"/>
    </source>
</evidence>
<keyword evidence="4" id="KW-1003">Cell membrane</keyword>
<dbReference type="EMBL" id="JBHSWD010000001">
    <property type="protein sequence ID" value="MFC6591177.1"/>
    <property type="molecule type" value="Genomic_DNA"/>
</dbReference>
<name>A0ABW1YCI4_9DEIO</name>
<reference evidence="11" key="1">
    <citation type="journal article" date="2019" name="Int. J. Syst. Evol. Microbiol.">
        <title>The Global Catalogue of Microorganisms (GCM) 10K type strain sequencing project: providing services to taxonomists for standard genome sequencing and annotation.</title>
        <authorList>
            <consortium name="The Broad Institute Genomics Platform"/>
            <consortium name="The Broad Institute Genome Sequencing Center for Infectious Disease"/>
            <person name="Wu L."/>
            <person name="Ma J."/>
        </authorList>
    </citation>
    <scope>NUCLEOTIDE SEQUENCE [LARGE SCALE GENOMIC DNA]</scope>
    <source>
        <strain evidence="11">CGMCC 1.15772</strain>
    </source>
</reference>
<dbReference type="Proteomes" id="UP001596297">
    <property type="component" value="Unassembled WGS sequence"/>
</dbReference>
<evidence type="ECO:0000313" key="11">
    <source>
        <dbReference type="Proteomes" id="UP001596297"/>
    </source>
</evidence>
<comment type="caution">
    <text evidence="10">The sequence shown here is derived from an EMBL/GenBank/DDBJ whole genome shotgun (WGS) entry which is preliminary data.</text>
</comment>
<evidence type="ECO:0000256" key="6">
    <source>
        <dbReference type="ARBA" id="ARBA00022989"/>
    </source>
</evidence>
<feature type="transmembrane region" description="Helical" evidence="8">
    <location>
        <begin position="12"/>
        <end position="45"/>
    </location>
</feature>
<proteinExistence type="inferred from homology"/>
<evidence type="ECO:0000256" key="7">
    <source>
        <dbReference type="ARBA" id="ARBA00023136"/>
    </source>
</evidence>
<dbReference type="InterPro" id="IPR050144">
    <property type="entry name" value="AAE_transporter"/>
</dbReference>
<feature type="transmembrane region" description="Helical" evidence="8">
    <location>
        <begin position="57"/>
        <end position="80"/>
    </location>
</feature>
<organism evidence="10 11">
    <name type="scientific">Deinococcus lacus</name>
    <dbReference type="NCBI Taxonomy" id="392561"/>
    <lineage>
        <taxon>Bacteria</taxon>
        <taxon>Thermotogati</taxon>
        <taxon>Deinococcota</taxon>
        <taxon>Deinococci</taxon>
        <taxon>Deinococcales</taxon>
        <taxon>Deinococcaceae</taxon>
        <taxon>Deinococcus</taxon>
    </lineage>
</organism>
<evidence type="ECO:0000256" key="8">
    <source>
        <dbReference type="SAM" id="Phobius"/>
    </source>
</evidence>
<dbReference type="InterPro" id="IPR006512">
    <property type="entry name" value="YidE_YbjL"/>
</dbReference>
<sequence>MLALLAEHQVLALFSVLMLGYLLGNIRVAGFSLGVAGVLFAGLLVSARDADIKLDPVIYELGLATFVYAVALASGGHFVASLSRVGLIRNLLVVGVLFLGAGLTLLLGRWLGLDAALTAGLFTGALTNTPALASVIETIGKEGAGRWATLWWPTLLPTQPA</sequence>
<evidence type="ECO:0000256" key="5">
    <source>
        <dbReference type="ARBA" id="ARBA00022692"/>
    </source>
</evidence>
<comment type="similarity">
    <text evidence="2">Belongs to the AAE transporter (TC 2.A.81) family.</text>
</comment>
<protein>
    <recommendedName>
        <fullName evidence="9">YidE/YbjL duplication domain-containing protein</fullName>
    </recommendedName>
</protein>
<dbReference type="PANTHER" id="PTHR30445:SF3">
    <property type="entry name" value="TRANSPORT PROTEIN YIDE-RELATED"/>
    <property type="match status" value="1"/>
</dbReference>
<evidence type="ECO:0000259" key="9">
    <source>
        <dbReference type="Pfam" id="PF06826"/>
    </source>
</evidence>
<evidence type="ECO:0000256" key="3">
    <source>
        <dbReference type="ARBA" id="ARBA00022448"/>
    </source>
</evidence>
<evidence type="ECO:0000256" key="2">
    <source>
        <dbReference type="ARBA" id="ARBA00009854"/>
    </source>
</evidence>
<evidence type="ECO:0000256" key="4">
    <source>
        <dbReference type="ARBA" id="ARBA00022475"/>
    </source>
</evidence>
<keyword evidence="5 8" id="KW-0812">Transmembrane</keyword>
<keyword evidence="11" id="KW-1185">Reference proteome</keyword>
<dbReference type="RefSeq" id="WP_380082185.1">
    <property type="nucleotide sequence ID" value="NZ_JBHSWD010000001.1"/>
</dbReference>
<accession>A0ABW1YCI4</accession>
<keyword evidence="6 8" id="KW-1133">Transmembrane helix</keyword>
<comment type="subcellular location">
    <subcellularLocation>
        <location evidence="1">Cell membrane</location>
        <topology evidence="1">Multi-pass membrane protein</topology>
    </subcellularLocation>
</comment>
<gene>
    <name evidence="10" type="ORF">ACFP81_03450</name>
</gene>
<evidence type="ECO:0000313" key="10">
    <source>
        <dbReference type="EMBL" id="MFC6591177.1"/>
    </source>
</evidence>
<dbReference type="Pfam" id="PF06826">
    <property type="entry name" value="Asp-Al_Ex"/>
    <property type="match status" value="1"/>
</dbReference>
<dbReference type="NCBIfam" id="TIGR01625">
    <property type="entry name" value="YidE_YbjL_dupl"/>
    <property type="match status" value="1"/>
</dbReference>
<keyword evidence="3" id="KW-0813">Transport</keyword>